<dbReference type="EMBL" id="JAYMGO010000022">
    <property type="protein sequence ID" value="KAL1251457.1"/>
    <property type="molecule type" value="Genomic_DNA"/>
</dbReference>
<organism evidence="2 3">
    <name type="scientific">Cirrhinus molitorella</name>
    <name type="common">mud carp</name>
    <dbReference type="NCBI Taxonomy" id="172907"/>
    <lineage>
        <taxon>Eukaryota</taxon>
        <taxon>Metazoa</taxon>
        <taxon>Chordata</taxon>
        <taxon>Craniata</taxon>
        <taxon>Vertebrata</taxon>
        <taxon>Euteleostomi</taxon>
        <taxon>Actinopterygii</taxon>
        <taxon>Neopterygii</taxon>
        <taxon>Teleostei</taxon>
        <taxon>Ostariophysi</taxon>
        <taxon>Cypriniformes</taxon>
        <taxon>Cyprinidae</taxon>
        <taxon>Labeoninae</taxon>
        <taxon>Labeonini</taxon>
        <taxon>Cirrhinus</taxon>
    </lineage>
</organism>
<evidence type="ECO:0000256" key="1">
    <source>
        <dbReference type="SAM" id="MobiDB-lite"/>
    </source>
</evidence>
<gene>
    <name evidence="2" type="ORF">QQF64_019253</name>
</gene>
<feature type="region of interest" description="Disordered" evidence="1">
    <location>
        <begin position="1"/>
        <end position="34"/>
    </location>
</feature>
<keyword evidence="3" id="KW-1185">Reference proteome</keyword>
<accession>A0ABR3LIH8</accession>
<sequence>MSQLLSDLECSGRGQSVTPGSFQPNSEPRAMRLPLTGGGASRHYRYTKQKVFDCWLSAVLGPGYMGLLKGPQ</sequence>
<dbReference type="Proteomes" id="UP001558613">
    <property type="component" value="Unassembled WGS sequence"/>
</dbReference>
<name>A0ABR3LIH8_9TELE</name>
<reference evidence="2 3" key="1">
    <citation type="submission" date="2023-09" db="EMBL/GenBank/DDBJ databases">
        <authorList>
            <person name="Wang M."/>
        </authorList>
    </citation>
    <scope>NUCLEOTIDE SEQUENCE [LARGE SCALE GENOMIC DNA]</scope>
    <source>
        <strain evidence="2">GT-2023</strain>
        <tissue evidence="2">Liver</tissue>
    </source>
</reference>
<evidence type="ECO:0000313" key="3">
    <source>
        <dbReference type="Proteomes" id="UP001558613"/>
    </source>
</evidence>
<comment type="caution">
    <text evidence="2">The sequence shown here is derived from an EMBL/GenBank/DDBJ whole genome shotgun (WGS) entry which is preliminary data.</text>
</comment>
<protein>
    <submittedName>
        <fullName evidence="2">Uncharacterized protein</fullName>
    </submittedName>
</protein>
<feature type="compositionally biased region" description="Polar residues" evidence="1">
    <location>
        <begin position="13"/>
        <end position="26"/>
    </location>
</feature>
<evidence type="ECO:0000313" key="2">
    <source>
        <dbReference type="EMBL" id="KAL1251457.1"/>
    </source>
</evidence>
<proteinExistence type="predicted"/>